<dbReference type="InterPro" id="IPR037401">
    <property type="entry name" value="SnoaL-like"/>
</dbReference>
<dbReference type="InterPro" id="IPR032710">
    <property type="entry name" value="NTF2-like_dom_sf"/>
</dbReference>
<dbReference type="EMBL" id="VCHE01000015">
    <property type="protein sequence ID" value="KAB2577840.1"/>
    <property type="molecule type" value="Genomic_DNA"/>
</dbReference>
<reference evidence="3 4" key="1">
    <citation type="journal article" date="2019" name="Sci. Rep.">
        <title>A multi-omics analysis of the grapevine pathogen Lasiodiplodia theobromae reveals that temperature affects the expression of virulence- and pathogenicity-related genes.</title>
        <authorList>
            <person name="Felix C."/>
            <person name="Meneses R."/>
            <person name="Goncalves M.F.M."/>
            <person name="Tilleman L."/>
            <person name="Duarte A.S."/>
            <person name="Jorrin-Novo J.V."/>
            <person name="Van de Peer Y."/>
            <person name="Deforce D."/>
            <person name="Van Nieuwerburgh F."/>
            <person name="Esteves A.C."/>
            <person name="Alves A."/>
        </authorList>
    </citation>
    <scope>NUCLEOTIDE SEQUENCE [LARGE SCALE GENOMIC DNA]</scope>
    <source>
        <strain evidence="3 4">LA-SOL3</strain>
    </source>
</reference>
<name>A0A5N5DJS5_9PEZI</name>
<protein>
    <recommendedName>
        <fullName evidence="2">SnoaL-like domain-containing protein</fullName>
    </recommendedName>
</protein>
<feature type="signal peptide" evidence="1">
    <location>
        <begin position="1"/>
        <end position="20"/>
    </location>
</feature>
<dbReference type="AlphaFoldDB" id="A0A5N5DJS5"/>
<dbReference type="Proteomes" id="UP000325902">
    <property type="component" value="Unassembled WGS sequence"/>
</dbReference>
<feature type="domain" description="SnoaL-like" evidence="2">
    <location>
        <begin position="56"/>
        <end position="188"/>
    </location>
</feature>
<accession>A0A5N5DJS5</accession>
<evidence type="ECO:0000259" key="2">
    <source>
        <dbReference type="Pfam" id="PF13577"/>
    </source>
</evidence>
<feature type="chain" id="PRO_5024915290" description="SnoaL-like domain-containing protein" evidence="1">
    <location>
        <begin position="21"/>
        <end position="201"/>
    </location>
</feature>
<evidence type="ECO:0000313" key="3">
    <source>
        <dbReference type="EMBL" id="KAB2577840.1"/>
    </source>
</evidence>
<organism evidence="3 4">
    <name type="scientific">Lasiodiplodia theobromae</name>
    <dbReference type="NCBI Taxonomy" id="45133"/>
    <lineage>
        <taxon>Eukaryota</taxon>
        <taxon>Fungi</taxon>
        <taxon>Dikarya</taxon>
        <taxon>Ascomycota</taxon>
        <taxon>Pezizomycotina</taxon>
        <taxon>Dothideomycetes</taxon>
        <taxon>Dothideomycetes incertae sedis</taxon>
        <taxon>Botryosphaeriales</taxon>
        <taxon>Botryosphaeriaceae</taxon>
        <taxon>Lasiodiplodia</taxon>
    </lineage>
</organism>
<dbReference type="SUPFAM" id="SSF54427">
    <property type="entry name" value="NTF2-like"/>
    <property type="match status" value="1"/>
</dbReference>
<sequence>MANLVVFLLMALSSFSKTIASPSPAEYPPTCAQISPGPIPLQQIPSYFPPREFIDIAATEAIKRSLAIYALAVDGRDWDALDNIFAADAVANYSAPLGILSGLSTIKSTLSTSLVQFTGTQHALGTQIVDVCAAGAAVSLTYYTATHFLSPSQNSTTLVDDGQVVYAYGQYQDTWKKQGDGSWKIVYRNLVYMGPLVSDVS</sequence>
<comment type="caution">
    <text evidence="3">The sequence shown here is derived from an EMBL/GenBank/DDBJ whole genome shotgun (WGS) entry which is preliminary data.</text>
</comment>
<dbReference type="Pfam" id="PF13577">
    <property type="entry name" value="SnoaL_4"/>
    <property type="match status" value="1"/>
</dbReference>
<dbReference type="OrthoDB" id="2148716at2759"/>
<proteinExistence type="predicted"/>
<dbReference type="Gene3D" id="3.10.450.50">
    <property type="match status" value="1"/>
</dbReference>
<evidence type="ECO:0000256" key="1">
    <source>
        <dbReference type="SAM" id="SignalP"/>
    </source>
</evidence>
<evidence type="ECO:0000313" key="4">
    <source>
        <dbReference type="Proteomes" id="UP000325902"/>
    </source>
</evidence>
<gene>
    <name evidence="3" type="ORF">DBV05_g3607</name>
</gene>
<keyword evidence="4" id="KW-1185">Reference proteome</keyword>
<keyword evidence="1" id="KW-0732">Signal</keyword>